<organism evidence="5 6">
    <name type="scientific">Cohaesibacter gelatinilyticus</name>
    <dbReference type="NCBI Taxonomy" id="372072"/>
    <lineage>
        <taxon>Bacteria</taxon>
        <taxon>Pseudomonadati</taxon>
        <taxon>Pseudomonadota</taxon>
        <taxon>Alphaproteobacteria</taxon>
        <taxon>Hyphomicrobiales</taxon>
        <taxon>Cohaesibacteraceae</taxon>
    </lineage>
</organism>
<evidence type="ECO:0000256" key="3">
    <source>
        <dbReference type="ARBA" id="ARBA00022729"/>
    </source>
</evidence>
<dbReference type="Pfam" id="PF00496">
    <property type="entry name" value="SBP_bac_5"/>
    <property type="match status" value="1"/>
</dbReference>
<dbReference type="GO" id="GO:0030288">
    <property type="term" value="C:outer membrane-bounded periplasmic space"/>
    <property type="evidence" value="ECO:0007669"/>
    <property type="project" value="TreeGrafter"/>
</dbReference>
<feature type="domain" description="Solute-binding protein family 5" evidence="4">
    <location>
        <begin position="141"/>
        <end position="551"/>
    </location>
</feature>
<dbReference type="AlphaFoldDB" id="A0A285NDQ0"/>
<keyword evidence="3" id="KW-0732">Signal</keyword>
<gene>
    <name evidence="5" type="ORF">SAMN06265368_1169</name>
</gene>
<protein>
    <submittedName>
        <fullName evidence="5">Peptide/nickel transport system substrate-binding protein</fullName>
    </submittedName>
</protein>
<dbReference type="InterPro" id="IPR000914">
    <property type="entry name" value="SBP_5_dom"/>
</dbReference>
<name>A0A285NDQ0_9HYPH</name>
<dbReference type="PANTHER" id="PTHR30290:SF64">
    <property type="entry name" value="ABC TRANSPORTER PERIPLASMIC BINDING PROTEIN"/>
    <property type="match status" value="1"/>
</dbReference>
<comment type="similarity">
    <text evidence="2">Belongs to the bacterial solute-binding protein 5 family.</text>
</comment>
<dbReference type="CDD" id="cd08497">
    <property type="entry name" value="MbnE-like"/>
    <property type="match status" value="1"/>
</dbReference>
<reference evidence="5 6" key="1">
    <citation type="submission" date="2017-09" db="EMBL/GenBank/DDBJ databases">
        <authorList>
            <person name="Ehlers B."/>
            <person name="Leendertz F.H."/>
        </authorList>
    </citation>
    <scope>NUCLEOTIDE SEQUENCE [LARGE SCALE GENOMIC DNA]</scope>
    <source>
        <strain evidence="5 6">DSM 18289</strain>
    </source>
</reference>
<dbReference type="InterPro" id="IPR039424">
    <property type="entry name" value="SBP_5"/>
</dbReference>
<evidence type="ECO:0000313" key="6">
    <source>
        <dbReference type="Proteomes" id="UP000219439"/>
    </source>
</evidence>
<evidence type="ECO:0000313" key="5">
    <source>
        <dbReference type="EMBL" id="SNZ07634.1"/>
    </source>
</evidence>
<dbReference type="EMBL" id="OBEL01000001">
    <property type="protein sequence ID" value="SNZ07634.1"/>
    <property type="molecule type" value="Genomic_DNA"/>
</dbReference>
<accession>A0A285NDQ0</accession>
<dbReference type="PANTHER" id="PTHR30290">
    <property type="entry name" value="PERIPLASMIC BINDING COMPONENT OF ABC TRANSPORTER"/>
    <property type="match status" value="1"/>
</dbReference>
<dbReference type="GO" id="GO:1904680">
    <property type="term" value="F:peptide transmembrane transporter activity"/>
    <property type="evidence" value="ECO:0007669"/>
    <property type="project" value="TreeGrafter"/>
</dbReference>
<evidence type="ECO:0000259" key="4">
    <source>
        <dbReference type="Pfam" id="PF00496"/>
    </source>
</evidence>
<proteinExistence type="inferred from homology"/>
<dbReference type="PIRSF" id="PIRSF002741">
    <property type="entry name" value="MppA"/>
    <property type="match status" value="1"/>
</dbReference>
<keyword evidence="6" id="KW-1185">Reference proteome</keyword>
<dbReference type="GO" id="GO:0042884">
    <property type="term" value="P:microcin transport"/>
    <property type="evidence" value="ECO:0007669"/>
    <property type="project" value="TreeGrafter"/>
</dbReference>
<comment type="subcellular location">
    <subcellularLocation>
        <location evidence="1">Periplasm</location>
    </subcellularLocation>
</comment>
<sequence>MLSEMCPAVLSQLKLFLLSAKGQFSPHLSVNDKSLKHRFRHACLGFLLLMSSGTYVAAEPSHGIAMHGIPKYNKSFSHLSYVNPDAPKGGRISYGSHGSFDSLNPFLLKGVAPRGLWDVEYGRNVYESLLTRADDEPFSLYGLLAEWVDLPEDRSSIAFKIRDEAEFSDGHPIDADDVLFTIDLLREHGRPNYKNLIKRIKNIERVSDSQIRFVFNDGGDRELPLLIGLFPVLPKHAIDPEKFAKSGQYQFIGSGPYLIDRVDPGTRLLLKRNPNYWAQDLPIKRGMDNFDEISIEYFRDNTAMFEAFKKGAFDMLPESDPARWAKQYDFTAAKEGKVLQKTFVSRLPKGMSGFVFNTRRDVFSDRRVRRALASLFDFEWVNKNLYHGLFRRSGSYFQNSDLSALGLATSALENTLLGPFKSEFDTDILDGSYMPVSAKDSREMRKVMGIALKQLNEAGYSLVDGVMKSAKDGKPLAFEFLATTKEQERLALAYSRILERLGITMSIRTVDSAQYWERRKTMDFDMMKMSWSASLSPGNEQYSRWHSSQRNKDGWFNQAGADDPAVDAMIDALLAAKSSEEFTSAVRAFDRSLMNGYYVVPLFYKADSWLGVWSHIGIPKGKPLGGYASKTWWDKRAE</sequence>
<evidence type="ECO:0000256" key="1">
    <source>
        <dbReference type="ARBA" id="ARBA00004418"/>
    </source>
</evidence>
<dbReference type="Gene3D" id="3.40.190.10">
    <property type="entry name" value="Periplasmic binding protein-like II"/>
    <property type="match status" value="1"/>
</dbReference>
<dbReference type="SUPFAM" id="SSF53850">
    <property type="entry name" value="Periplasmic binding protein-like II"/>
    <property type="match status" value="1"/>
</dbReference>
<dbReference type="GO" id="GO:0015833">
    <property type="term" value="P:peptide transport"/>
    <property type="evidence" value="ECO:0007669"/>
    <property type="project" value="TreeGrafter"/>
</dbReference>
<dbReference type="Gene3D" id="3.10.105.10">
    <property type="entry name" value="Dipeptide-binding Protein, Domain 3"/>
    <property type="match status" value="1"/>
</dbReference>
<dbReference type="InterPro" id="IPR030678">
    <property type="entry name" value="Peptide/Ni-bd"/>
</dbReference>
<evidence type="ECO:0000256" key="2">
    <source>
        <dbReference type="ARBA" id="ARBA00005695"/>
    </source>
</evidence>
<dbReference type="GO" id="GO:0043190">
    <property type="term" value="C:ATP-binding cassette (ABC) transporter complex"/>
    <property type="evidence" value="ECO:0007669"/>
    <property type="project" value="InterPro"/>
</dbReference>
<dbReference type="Proteomes" id="UP000219439">
    <property type="component" value="Unassembled WGS sequence"/>
</dbReference>